<keyword evidence="6 7" id="KW-0472">Membrane</keyword>
<proteinExistence type="inferred from homology"/>
<evidence type="ECO:0000256" key="6">
    <source>
        <dbReference type="ARBA" id="ARBA00023136"/>
    </source>
</evidence>
<feature type="chain" id="PRO_5037886019" evidence="8">
    <location>
        <begin position="27"/>
        <end position="178"/>
    </location>
</feature>
<protein>
    <submittedName>
        <fullName evidence="9">Type VII secretion protein EssA</fullName>
    </submittedName>
</protein>
<evidence type="ECO:0000256" key="1">
    <source>
        <dbReference type="ARBA" id="ARBA00004162"/>
    </source>
</evidence>
<evidence type="ECO:0000256" key="2">
    <source>
        <dbReference type="ARBA" id="ARBA00008570"/>
    </source>
</evidence>
<dbReference type="AlphaFoldDB" id="A0A921FYE6"/>
<keyword evidence="8" id="KW-0732">Signal</keyword>
<keyword evidence="5 7" id="KW-1133">Transmembrane helix</keyword>
<name>A0A921FYE6_SPOPS</name>
<sequence length="178" mass="19951">MKTKSTWLLLILLIIAWTAGHSTVQAAPEDEPNLDLEPVVYEELKFKKNTDYLHDRKKVEMKNTIPVKQFDIYFDGRKQLPKRSNGSYLFRTGERGEKSTVAAKTTELGLFTSAEKSGKKIAAVKIIEENTATNMPRTLILLAIIVVGLITLFTIFLPKLVNTAEGNNRNPQSDKTTG</sequence>
<evidence type="ECO:0000256" key="3">
    <source>
        <dbReference type="ARBA" id="ARBA00022475"/>
    </source>
</evidence>
<evidence type="ECO:0000313" key="10">
    <source>
        <dbReference type="Proteomes" id="UP000698173"/>
    </source>
</evidence>
<reference evidence="9" key="2">
    <citation type="submission" date="2021-09" db="EMBL/GenBank/DDBJ databases">
        <authorList>
            <person name="Gilroy R."/>
        </authorList>
    </citation>
    <scope>NUCLEOTIDE SEQUENCE</scope>
    <source>
        <strain evidence="9">CHK171-7178</strain>
    </source>
</reference>
<reference evidence="9" key="1">
    <citation type="journal article" date="2021" name="PeerJ">
        <title>Extensive microbial diversity within the chicken gut microbiome revealed by metagenomics and culture.</title>
        <authorList>
            <person name="Gilroy R."/>
            <person name="Ravi A."/>
            <person name="Getino M."/>
            <person name="Pursley I."/>
            <person name="Horton D.L."/>
            <person name="Alikhan N.F."/>
            <person name="Baker D."/>
            <person name="Gharbi K."/>
            <person name="Hall N."/>
            <person name="Watson M."/>
            <person name="Adriaenssens E.M."/>
            <person name="Foster-Nyarko E."/>
            <person name="Jarju S."/>
            <person name="Secka A."/>
            <person name="Antonio M."/>
            <person name="Oren A."/>
            <person name="Chaudhuri R.R."/>
            <person name="La Ragione R."/>
            <person name="Hildebrand F."/>
            <person name="Pallen M.J."/>
        </authorList>
    </citation>
    <scope>NUCLEOTIDE SEQUENCE</scope>
    <source>
        <strain evidence="9">CHK171-7178</strain>
    </source>
</reference>
<evidence type="ECO:0000256" key="8">
    <source>
        <dbReference type="SAM" id="SignalP"/>
    </source>
</evidence>
<keyword evidence="4 7" id="KW-0812">Transmembrane</keyword>
<feature type="transmembrane region" description="Helical" evidence="7">
    <location>
        <begin position="139"/>
        <end position="161"/>
    </location>
</feature>
<dbReference type="InterPro" id="IPR034026">
    <property type="entry name" value="EssA"/>
</dbReference>
<evidence type="ECO:0000256" key="7">
    <source>
        <dbReference type="SAM" id="Phobius"/>
    </source>
</evidence>
<dbReference type="EMBL" id="DYWT01000141">
    <property type="protein sequence ID" value="HJF31854.1"/>
    <property type="molecule type" value="Genomic_DNA"/>
</dbReference>
<evidence type="ECO:0000313" key="9">
    <source>
        <dbReference type="EMBL" id="HJF31854.1"/>
    </source>
</evidence>
<comment type="similarity">
    <text evidence="2">Belongs to the EssA family.</text>
</comment>
<gene>
    <name evidence="9" type="primary">essA</name>
    <name evidence="9" type="ORF">K8V56_08745</name>
</gene>
<dbReference type="Pfam" id="PF10661">
    <property type="entry name" value="EssA"/>
    <property type="match status" value="1"/>
</dbReference>
<comment type="subcellular location">
    <subcellularLocation>
        <location evidence="1">Cell membrane</location>
        <topology evidence="1">Single-pass membrane protein</topology>
    </subcellularLocation>
</comment>
<accession>A0A921FYE6</accession>
<keyword evidence="3" id="KW-1003">Cell membrane</keyword>
<evidence type="ECO:0000256" key="5">
    <source>
        <dbReference type="ARBA" id="ARBA00022989"/>
    </source>
</evidence>
<feature type="signal peptide" evidence="8">
    <location>
        <begin position="1"/>
        <end position="26"/>
    </location>
</feature>
<dbReference type="NCBIfam" id="TIGR03927">
    <property type="entry name" value="T7SS_EssA_Firm"/>
    <property type="match status" value="1"/>
</dbReference>
<dbReference type="InterPro" id="IPR018920">
    <property type="entry name" value="EssA/YueC"/>
</dbReference>
<organism evidence="9 10">
    <name type="scientific">Sporosarcina psychrophila</name>
    <name type="common">Bacillus psychrophilus</name>
    <dbReference type="NCBI Taxonomy" id="1476"/>
    <lineage>
        <taxon>Bacteria</taxon>
        <taxon>Bacillati</taxon>
        <taxon>Bacillota</taxon>
        <taxon>Bacilli</taxon>
        <taxon>Bacillales</taxon>
        <taxon>Caryophanaceae</taxon>
        <taxon>Sporosarcina</taxon>
    </lineage>
</organism>
<dbReference type="Proteomes" id="UP000698173">
    <property type="component" value="Unassembled WGS sequence"/>
</dbReference>
<evidence type="ECO:0000256" key="4">
    <source>
        <dbReference type="ARBA" id="ARBA00022692"/>
    </source>
</evidence>
<comment type="caution">
    <text evidence="9">The sequence shown here is derived from an EMBL/GenBank/DDBJ whole genome shotgun (WGS) entry which is preliminary data.</text>
</comment>
<dbReference type="GO" id="GO:0005886">
    <property type="term" value="C:plasma membrane"/>
    <property type="evidence" value="ECO:0007669"/>
    <property type="project" value="UniProtKB-SubCell"/>
</dbReference>